<proteinExistence type="predicted"/>
<feature type="transmembrane region" description="Helical" evidence="1">
    <location>
        <begin position="24"/>
        <end position="44"/>
    </location>
</feature>
<dbReference type="RefSeq" id="WP_380559092.1">
    <property type="nucleotide sequence ID" value="NZ_JBHEZY010000021.1"/>
</dbReference>
<comment type="caution">
    <text evidence="2">The sequence shown here is derived from an EMBL/GenBank/DDBJ whole genome shotgun (WGS) entry which is preliminary data.</text>
</comment>
<dbReference type="Proteomes" id="UP001592530">
    <property type="component" value="Unassembled WGS sequence"/>
</dbReference>
<name>A0ABV6XCF4_9ACTN</name>
<protein>
    <submittedName>
        <fullName evidence="2">Uncharacterized protein</fullName>
    </submittedName>
</protein>
<keyword evidence="1" id="KW-1133">Transmembrane helix</keyword>
<evidence type="ECO:0000256" key="1">
    <source>
        <dbReference type="SAM" id="Phobius"/>
    </source>
</evidence>
<organism evidence="2 3">
    <name type="scientific">Streptacidiphilus alkalitolerans</name>
    <dbReference type="NCBI Taxonomy" id="3342712"/>
    <lineage>
        <taxon>Bacteria</taxon>
        <taxon>Bacillati</taxon>
        <taxon>Actinomycetota</taxon>
        <taxon>Actinomycetes</taxon>
        <taxon>Kitasatosporales</taxon>
        <taxon>Streptomycetaceae</taxon>
        <taxon>Streptacidiphilus</taxon>
    </lineage>
</organism>
<evidence type="ECO:0000313" key="3">
    <source>
        <dbReference type="Proteomes" id="UP001592530"/>
    </source>
</evidence>
<gene>
    <name evidence="2" type="ORF">ACEZDB_34375</name>
</gene>
<accession>A0ABV6XCF4</accession>
<reference evidence="2 3" key="1">
    <citation type="submission" date="2024-09" db="EMBL/GenBank/DDBJ databases">
        <authorList>
            <person name="Lee S.D."/>
        </authorList>
    </citation>
    <scope>NUCLEOTIDE SEQUENCE [LARGE SCALE GENOMIC DNA]</scope>
    <source>
        <strain evidence="2 3">N1-3</strain>
    </source>
</reference>
<keyword evidence="1" id="KW-0812">Transmembrane</keyword>
<keyword evidence="1" id="KW-0472">Membrane</keyword>
<evidence type="ECO:0000313" key="2">
    <source>
        <dbReference type="EMBL" id="MFC1435733.1"/>
    </source>
</evidence>
<dbReference type="EMBL" id="JBHEZY010000021">
    <property type="protein sequence ID" value="MFC1435733.1"/>
    <property type="molecule type" value="Genomic_DNA"/>
</dbReference>
<sequence length="53" mass="5614">MVYRDTGEPATKADAGTGTFPDSVVFLGLIGLSAGSACGVWWLIEWVRSLVGR</sequence>